<organism evidence="9 10">
    <name type="scientific">Geranomyces variabilis</name>
    <dbReference type="NCBI Taxonomy" id="109894"/>
    <lineage>
        <taxon>Eukaryota</taxon>
        <taxon>Fungi</taxon>
        <taxon>Fungi incertae sedis</taxon>
        <taxon>Chytridiomycota</taxon>
        <taxon>Chytridiomycota incertae sedis</taxon>
        <taxon>Chytridiomycetes</taxon>
        <taxon>Spizellomycetales</taxon>
        <taxon>Powellomycetaceae</taxon>
        <taxon>Geranomyces</taxon>
    </lineage>
</organism>
<dbReference type="GO" id="GO:0090694">
    <property type="term" value="C:Scc2-Scc4 cohesin loading complex"/>
    <property type="evidence" value="ECO:0007669"/>
    <property type="project" value="TreeGrafter"/>
</dbReference>
<evidence type="ECO:0000256" key="6">
    <source>
        <dbReference type="RuleBase" id="RU364107"/>
    </source>
</evidence>
<feature type="domain" description="Sister chromatid cohesion C-terminal" evidence="8">
    <location>
        <begin position="1555"/>
        <end position="1759"/>
    </location>
</feature>
<feature type="compositionally biased region" description="Polar residues" evidence="7">
    <location>
        <begin position="261"/>
        <end position="276"/>
    </location>
</feature>
<dbReference type="Pfam" id="PF12765">
    <property type="entry name" value="Cohesin_HEAT"/>
    <property type="match status" value="1"/>
</dbReference>
<feature type="compositionally biased region" description="Low complexity" evidence="7">
    <location>
        <begin position="1943"/>
        <end position="1957"/>
    </location>
</feature>
<dbReference type="InterPro" id="IPR024986">
    <property type="entry name" value="Nipped-B_C"/>
</dbReference>
<comment type="subcellular location">
    <subcellularLocation>
        <location evidence="1 6">Nucleus</location>
    </subcellularLocation>
</comment>
<dbReference type="Proteomes" id="UP001212152">
    <property type="component" value="Unassembled WGS sequence"/>
</dbReference>
<dbReference type="GO" id="GO:0140588">
    <property type="term" value="P:chromatin looping"/>
    <property type="evidence" value="ECO:0007669"/>
    <property type="project" value="InterPro"/>
</dbReference>
<dbReference type="GO" id="GO:0003682">
    <property type="term" value="F:chromatin binding"/>
    <property type="evidence" value="ECO:0007669"/>
    <property type="project" value="TreeGrafter"/>
</dbReference>
<feature type="compositionally biased region" description="Low complexity" evidence="7">
    <location>
        <begin position="184"/>
        <end position="196"/>
    </location>
</feature>
<reference evidence="9" key="1">
    <citation type="submission" date="2020-05" db="EMBL/GenBank/DDBJ databases">
        <title>Phylogenomic resolution of chytrid fungi.</title>
        <authorList>
            <person name="Stajich J.E."/>
            <person name="Amses K."/>
            <person name="Simmons R."/>
            <person name="Seto K."/>
            <person name="Myers J."/>
            <person name="Bonds A."/>
            <person name="Quandt C.A."/>
            <person name="Barry K."/>
            <person name="Liu P."/>
            <person name="Grigoriev I."/>
            <person name="Longcore J.E."/>
            <person name="James T.Y."/>
        </authorList>
    </citation>
    <scope>NUCLEOTIDE SEQUENCE</scope>
    <source>
        <strain evidence="9">JEL0379</strain>
    </source>
</reference>
<protein>
    <recommendedName>
        <fullName evidence="6">Sister chromatid cohesion protein</fullName>
    </recommendedName>
</protein>
<evidence type="ECO:0000313" key="9">
    <source>
        <dbReference type="EMBL" id="KAJ3174527.1"/>
    </source>
</evidence>
<evidence type="ECO:0000259" key="8">
    <source>
        <dbReference type="Pfam" id="PF12830"/>
    </source>
</evidence>
<feature type="region of interest" description="Disordered" evidence="7">
    <location>
        <begin position="1821"/>
        <end position="1841"/>
    </location>
</feature>
<proteinExistence type="inferred from homology"/>
<feature type="compositionally biased region" description="Basic and acidic residues" evidence="7">
    <location>
        <begin position="210"/>
        <end position="219"/>
    </location>
</feature>
<keyword evidence="5 6" id="KW-0131">Cell cycle</keyword>
<feature type="region of interest" description="Disordered" evidence="7">
    <location>
        <begin position="1"/>
        <end position="21"/>
    </location>
</feature>
<feature type="region of interest" description="Disordered" evidence="7">
    <location>
        <begin position="254"/>
        <end position="280"/>
    </location>
</feature>
<comment type="similarity">
    <text evidence="2 6">Belongs to the SCC2/Nipped-B family.</text>
</comment>
<evidence type="ECO:0000256" key="5">
    <source>
        <dbReference type="ARBA" id="ARBA00023306"/>
    </source>
</evidence>
<feature type="compositionally biased region" description="Basic and acidic residues" evidence="7">
    <location>
        <begin position="118"/>
        <end position="128"/>
    </location>
</feature>
<keyword evidence="10" id="KW-1185">Reference proteome</keyword>
<feature type="region of interest" description="Disordered" evidence="7">
    <location>
        <begin position="410"/>
        <end position="438"/>
    </location>
</feature>
<dbReference type="InterPro" id="IPR026003">
    <property type="entry name" value="Cohesin_HEAT"/>
</dbReference>
<dbReference type="PANTHER" id="PTHR21704">
    <property type="entry name" value="NIPPED-B-LIKE PROTEIN DELANGIN SCC2-RELATED"/>
    <property type="match status" value="1"/>
</dbReference>
<dbReference type="InterPro" id="IPR011989">
    <property type="entry name" value="ARM-like"/>
</dbReference>
<feature type="region of interest" description="Disordered" evidence="7">
    <location>
        <begin position="118"/>
        <end position="242"/>
    </location>
</feature>
<feature type="compositionally biased region" description="Basic and acidic residues" evidence="7">
    <location>
        <begin position="143"/>
        <end position="154"/>
    </location>
</feature>
<accession>A0AAD5TJX7</accession>
<dbReference type="GO" id="GO:0034087">
    <property type="term" value="P:establishment of mitotic sister chromatid cohesion"/>
    <property type="evidence" value="ECO:0007669"/>
    <property type="project" value="TreeGrafter"/>
</dbReference>
<evidence type="ECO:0000256" key="1">
    <source>
        <dbReference type="ARBA" id="ARBA00004123"/>
    </source>
</evidence>
<name>A0AAD5TJX7_9FUNG</name>
<dbReference type="Pfam" id="PF12830">
    <property type="entry name" value="Nipped-B_C"/>
    <property type="match status" value="1"/>
</dbReference>
<evidence type="ECO:0000256" key="7">
    <source>
        <dbReference type="SAM" id="MobiDB-lite"/>
    </source>
</evidence>
<comment type="caution">
    <text evidence="9">The sequence shown here is derived from an EMBL/GenBank/DDBJ whole genome shotgun (WGS) entry which is preliminary data.</text>
</comment>
<dbReference type="CDD" id="cd23958">
    <property type="entry name" value="SCC2"/>
    <property type="match status" value="1"/>
</dbReference>
<gene>
    <name evidence="9" type="primary">SCC2</name>
    <name evidence="9" type="ORF">HDU87_007119</name>
</gene>
<keyword evidence="3 6" id="KW-0677">Repeat</keyword>
<dbReference type="GO" id="GO:0071169">
    <property type="term" value="P:establishment of protein localization to chromatin"/>
    <property type="evidence" value="ECO:0007669"/>
    <property type="project" value="TreeGrafter"/>
</dbReference>
<dbReference type="InterPro" id="IPR016024">
    <property type="entry name" value="ARM-type_fold"/>
</dbReference>
<evidence type="ECO:0000256" key="4">
    <source>
        <dbReference type="ARBA" id="ARBA00023242"/>
    </source>
</evidence>
<feature type="region of interest" description="Disordered" evidence="7">
    <location>
        <begin position="1910"/>
        <end position="1987"/>
    </location>
</feature>
<dbReference type="InterPro" id="IPR033031">
    <property type="entry name" value="Scc2/Nipped-B"/>
</dbReference>
<feature type="region of interest" description="Disordered" evidence="7">
    <location>
        <begin position="683"/>
        <end position="702"/>
    </location>
</feature>
<keyword evidence="4 6" id="KW-0539">Nucleus</keyword>
<dbReference type="PANTHER" id="PTHR21704:SF18">
    <property type="entry name" value="NIPPED-B-LIKE PROTEIN"/>
    <property type="match status" value="1"/>
</dbReference>
<feature type="compositionally biased region" description="Polar residues" evidence="7">
    <location>
        <begin position="220"/>
        <end position="236"/>
    </location>
</feature>
<evidence type="ECO:0000256" key="2">
    <source>
        <dbReference type="ARBA" id="ARBA00009252"/>
    </source>
</evidence>
<feature type="compositionally biased region" description="Low complexity" evidence="7">
    <location>
        <begin position="1"/>
        <end position="14"/>
    </location>
</feature>
<evidence type="ECO:0000256" key="3">
    <source>
        <dbReference type="ARBA" id="ARBA00022737"/>
    </source>
</evidence>
<sequence>MPQSGQPAGASSASHVSPPDAPVHRHVLATRQQPLTSLSPVIDAGGLLPTLAAFGSLAPTPLDEAEQALAAHLAGNADATMSGANGLLAPALLATVNSMLAQVDLGYLHLSDTSFERREEPGYYRDAESAPPEQQPPSTPSHPRAEGHHAEKPIHQSSPVPLSRAPDTAYGIPHSYPTPTVTNGPASSTSPAGPSAKLQLSTSASIPHTPTKDSKRSTRDAYSNQRSSDSDPQTPSLKRPRSKFAGVVIEIGCGSPLASPRTKTPLSETPTRTPTPNIKPEFLATPIGPPQFRAALEAQRTPATPANDPAVAMRNLALTVEAILHEHDSLCDADEPGMPSDTKYFDGELISADGLKTLHKYLRRSTGSHNAGRIGQSIEKGSLKRLSRLLEGRMKDGEFLQVFDSVGQKDATGAPKAKRRKTTNADESFSSTVAEDDGSSQSASLFETKLRNVIRRVETSLTACRVALKLFHALTSDGKQEDFGTDSGFSENLVKTGVNLVKTQLHDTVYGILDLLAKDGDEITPAVRMMQTVCDQVKVKSMLSSLISKIDDIMNVLAALLDSEILDEGIVIPIVFMVVPSFFVDSGDSTDSVGLHQIQMGGISLCRTIFSRHPAHRTFILDEISVNLIRLANVKRSIRAYRLPDGKSIQMITALILHLVHSCFSSDSVRAISKEVLSALSESEEPAQLAPPPAVAPPNKKGKLTAAQQREAEAVEKAAREKLQAEISILTKFTQTCKANYEAARQCAHYLMKFLLSRSGQPIADTATPKEKIKGRRTVGSTTETEYRAVLENLFKDLLVLSGTPEWPAADIAITVFSRLLMQTLDDTKKQGDTAIRALAVEWLGAICARLRTRQPLRPEIESALPGCEAQVAKIEFGPALDEGSAHTLWTLQKWVADWLESGQTNDLGLKAAQNTFVVLWGAALPMTGNESWTPASRDIIRKLTIGYGALLTSAVPSRSDILPSPPIPAPPDIASTAMDARPSIQSCVGLLAIRQPLYHSFDLFFLRIAAALDSDVVTLRAKALKAMQEIFQADPGVLALGNTRKVIQARIMDQSTSVRDAAIDVVGKFLVAGGSEMLITEYYPMLAERILDVGTNVRKRIVRLLKDIYPMVCAAPGPAHNAIAVDIPAKLMLRLTDEEDTVKDLAFKALQEFWLSPFAGAPSDSDTSGACNSEAFQKDQAWGTLPSTVRNTIRDRAMIMVAAVAHLKTAPDAFSGFLERSRDAAGKAARQDLLCVCRSLIECLMEEILCLEEKGDKTAVMNALALVNQICKVYPALASSHVKTLHTYLGSASGTSAPTSTDSVDQRSKLYVIMILQNVIPVMQMPDLRDLTAVETDLAQALSSGSQQLVAVAVPCLCSIVTNVTKRHEILTKIVRKCIEFVQKIKKSVLAGNTVPEPGWRGAWRSLLLLSSFVRHFDFDTHRAEFNESAQQDLNAITTGSIVTFSCGLLLFFTGPQVSDATKSMSLGSLGNLFIAYPRLMLRTDSRALMDMIFASDSTTLKISLLRAFGDYLHTEHAREAKKKKEEEAQPADAGVDIKVLIGNADEMGDAGISSSIMQTYLAGILLCLLDKSQQMTRTALDLIELIVEQGLVHPLLCMPAIVAMEANVAMDVRDRACRLHADLNDKHASFIHSKNNDCIKSMFKYSLDVMTQQTGKTPHADPLFAVSGYLRYQIRKPDGALLDRNEAKLGRMFGIVQPKRPRRNEFLVGLVKLMDLDASQSVTPEQTALCRFVADNLAILEYKTQEEVLQVIYHAYRILSVTAESLLREIERRESEGSEEHAGALSLESLARGSISMSILLALKTYLQTEYGLSAARVSSFRPNDGPKSSEKPAVKTGAQKLPVGWEMVPFASRPMAGEADWAAQCRVFKELMHEDYVTGFADHGDDEATSPVNAESATASVEIAVDDAGAADAVPEPRKRPPPISTRRPSSAATKKRGRPPASSKSSAAATPRVSAKRKKKSVAKNYNESSGEEEDDSRDADWK</sequence>
<dbReference type="SUPFAM" id="SSF48371">
    <property type="entry name" value="ARM repeat"/>
    <property type="match status" value="1"/>
</dbReference>
<dbReference type="EMBL" id="JADGJQ010000064">
    <property type="protein sequence ID" value="KAJ3174527.1"/>
    <property type="molecule type" value="Genomic_DNA"/>
</dbReference>
<evidence type="ECO:0000313" key="10">
    <source>
        <dbReference type="Proteomes" id="UP001212152"/>
    </source>
</evidence>
<dbReference type="GO" id="GO:1990414">
    <property type="term" value="P:replication-born double-strand break repair via sister chromatid exchange"/>
    <property type="evidence" value="ECO:0007669"/>
    <property type="project" value="TreeGrafter"/>
</dbReference>
<dbReference type="GO" id="GO:0010468">
    <property type="term" value="P:regulation of gene expression"/>
    <property type="evidence" value="ECO:0007669"/>
    <property type="project" value="InterPro"/>
</dbReference>
<feature type="compositionally biased region" description="Acidic residues" evidence="7">
    <location>
        <begin position="1974"/>
        <end position="1987"/>
    </location>
</feature>
<feature type="compositionally biased region" description="Polar residues" evidence="7">
    <location>
        <begin position="198"/>
        <end position="208"/>
    </location>
</feature>
<dbReference type="GO" id="GO:0061775">
    <property type="term" value="F:cohesin loader activity"/>
    <property type="evidence" value="ECO:0007669"/>
    <property type="project" value="InterPro"/>
</dbReference>
<dbReference type="Gene3D" id="1.25.10.10">
    <property type="entry name" value="Leucine-rich Repeat Variant"/>
    <property type="match status" value="1"/>
</dbReference>
<feature type="compositionally biased region" description="Polar residues" evidence="7">
    <location>
        <begin position="425"/>
        <end position="438"/>
    </location>
</feature>